<keyword evidence="2" id="KW-0812">Transmembrane</keyword>
<accession>A0A399F8G0</accession>
<gene>
    <name evidence="4" type="primary">pleD_5</name>
    <name evidence="4" type="ORF">Mgrana_02910</name>
</gene>
<dbReference type="SUPFAM" id="SSF55073">
    <property type="entry name" value="Nucleotide cyclase"/>
    <property type="match status" value="1"/>
</dbReference>
<proteinExistence type="predicted"/>
<dbReference type="FunFam" id="3.30.70.270:FF:000001">
    <property type="entry name" value="Diguanylate cyclase domain protein"/>
    <property type="match status" value="1"/>
</dbReference>
<dbReference type="InterPro" id="IPR029787">
    <property type="entry name" value="Nucleotide_cyclase"/>
</dbReference>
<keyword evidence="2" id="KW-0472">Membrane</keyword>
<feature type="transmembrane region" description="Helical" evidence="2">
    <location>
        <begin position="57"/>
        <end position="75"/>
    </location>
</feature>
<protein>
    <submittedName>
        <fullName evidence="4">Response regulator PleD</fullName>
    </submittedName>
</protein>
<reference evidence="4 5" key="1">
    <citation type="submission" date="2018-08" db="EMBL/GenBank/DDBJ databases">
        <title>Meiothermus granaticius genome AF-68 sequencing project.</title>
        <authorList>
            <person name="Da Costa M.S."/>
            <person name="Albuquerque L."/>
            <person name="Raposo P."/>
            <person name="Froufe H.J.C."/>
            <person name="Barroso C.S."/>
            <person name="Egas C."/>
        </authorList>
    </citation>
    <scope>NUCLEOTIDE SEQUENCE [LARGE SCALE GENOMIC DNA]</scope>
    <source>
        <strain evidence="4 5">AF-68</strain>
    </source>
</reference>
<feature type="transmembrane region" description="Helical" evidence="2">
    <location>
        <begin position="82"/>
        <end position="101"/>
    </location>
</feature>
<dbReference type="GO" id="GO:0005886">
    <property type="term" value="C:plasma membrane"/>
    <property type="evidence" value="ECO:0007669"/>
    <property type="project" value="TreeGrafter"/>
</dbReference>
<feature type="transmembrane region" description="Helical" evidence="2">
    <location>
        <begin position="139"/>
        <end position="158"/>
    </location>
</feature>
<evidence type="ECO:0000313" key="5">
    <source>
        <dbReference type="Proteomes" id="UP000266178"/>
    </source>
</evidence>
<dbReference type="EMBL" id="QWLB01000054">
    <property type="protein sequence ID" value="RIH91182.1"/>
    <property type="molecule type" value="Genomic_DNA"/>
</dbReference>
<evidence type="ECO:0000259" key="3">
    <source>
        <dbReference type="PROSITE" id="PS50887"/>
    </source>
</evidence>
<dbReference type="InterPro" id="IPR050469">
    <property type="entry name" value="Diguanylate_Cyclase"/>
</dbReference>
<feature type="region of interest" description="Disordered" evidence="1">
    <location>
        <begin position="359"/>
        <end position="385"/>
    </location>
</feature>
<dbReference type="PANTHER" id="PTHR45138">
    <property type="entry name" value="REGULATORY COMPONENTS OF SENSORY TRANSDUCTION SYSTEM"/>
    <property type="match status" value="1"/>
</dbReference>
<dbReference type="Pfam" id="PF00990">
    <property type="entry name" value="GGDEF"/>
    <property type="match status" value="1"/>
</dbReference>
<dbReference type="InterPro" id="IPR000160">
    <property type="entry name" value="GGDEF_dom"/>
</dbReference>
<dbReference type="GO" id="GO:1902201">
    <property type="term" value="P:negative regulation of bacterial-type flagellum-dependent cell motility"/>
    <property type="evidence" value="ECO:0007669"/>
    <property type="project" value="TreeGrafter"/>
</dbReference>
<feature type="transmembrane region" description="Helical" evidence="2">
    <location>
        <begin position="26"/>
        <end position="45"/>
    </location>
</feature>
<evidence type="ECO:0000256" key="1">
    <source>
        <dbReference type="SAM" id="MobiDB-lite"/>
    </source>
</evidence>
<dbReference type="Gene3D" id="3.30.70.270">
    <property type="match status" value="1"/>
</dbReference>
<dbReference type="GO" id="GO:0052621">
    <property type="term" value="F:diguanylate cyclase activity"/>
    <property type="evidence" value="ECO:0007669"/>
    <property type="project" value="TreeGrafter"/>
</dbReference>
<dbReference type="GO" id="GO:0043709">
    <property type="term" value="P:cell adhesion involved in single-species biofilm formation"/>
    <property type="evidence" value="ECO:0007669"/>
    <property type="project" value="TreeGrafter"/>
</dbReference>
<feature type="transmembrane region" description="Helical" evidence="2">
    <location>
        <begin position="113"/>
        <end position="132"/>
    </location>
</feature>
<dbReference type="AlphaFoldDB" id="A0A399F8G0"/>
<dbReference type="NCBIfam" id="TIGR00254">
    <property type="entry name" value="GGDEF"/>
    <property type="match status" value="1"/>
</dbReference>
<dbReference type="CDD" id="cd01949">
    <property type="entry name" value="GGDEF"/>
    <property type="match status" value="1"/>
</dbReference>
<dbReference type="PANTHER" id="PTHR45138:SF9">
    <property type="entry name" value="DIGUANYLATE CYCLASE DGCM-RELATED"/>
    <property type="match status" value="1"/>
</dbReference>
<feature type="domain" description="GGDEF" evidence="3">
    <location>
        <begin position="231"/>
        <end position="359"/>
    </location>
</feature>
<evidence type="ECO:0000256" key="2">
    <source>
        <dbReference type="SAM" id="Phobius"/>
    </source>
</evidence>
<name>A0A399F8G0_9DEIN</name>
<sequence>MSVRRPPNPYQTLEVADPLEALRLRVTLWLLPVGACAALLAWGLSLLSGKLGPVDRFLLLPLALGFAGLELYLLWNRAQIRRVWQIGLSLMGVYEIVGAFYETNHGLYYHPESLSPGLLWFPIVYLMSFVLLGRRQAIVFSAVYLSLGLTAGGLGLLLGPPLELSALNTMLQFVFSNLTYVLLLYIFAHLRYHYAQMHLMAHTDALTGLINRRAMQECLEAELERAKRYDRRFAVLLADIDHFKWVNDNHGHAVGDQVLREVAGRLSAGLRPSDQIARWGGEEFLVLAPETDLAQAQALSGRLFEAIVANPVSGLEISLSIGVACYRQGDSIAGLLSRADEAMYRAKVAGRARVELEDPPHDAVKLLSTQPDPLRTTDESASPPA</sequence>
<dbReference type="InterPro" id="IPR043128">
    <property type="entry name" value="Rev_trsase/Diguanyl_cyclase"/>
</dbReference>
<comment type="caution">
    <text evidence="4">The sequence shown here is derived from an EMBL/GenBank/DDBJ whole genome shotgun (WGS) entry which is preliminary data.</text>
</comment>
<keyword evidence="5" id="KW-1185">Reference proteome</keyword>
<dbReference type="OrthoDB" id="9759607at2"/>
<organism evidence="4 5">
    <name type="scientific">Meiothermus granaticius NBRC 107808</name>
    <dbReference type="NCBI Taxonomy" id="1227551"/>
    <lineage>
        <taxon>Bacteria</taxon>
        <taxon>Thermotogati</taxon>
        <taxon>Deinococcota</taxon>
        <taxon>Deinococci</taxon>
        <taxon>Thermales</taxon>
        <taxon>Thermaceae</taxon>
        <taxon>Meiothermus</taxon>
    </lineage>
</organism>
<dbReference type="SMART" id="SM00267">
    <property type="entry name" value="GGDEF"/>
    <property type="match status" value="1"/>
</dbReference>
<feature type="transmembrane region" description="Helical" evidence="2">
    <location>
        <begin position="170"/>
        <end position="190"/>
    </location>
</feature>
<evidence type="ECO:0000313" key="4">
    <source>
        <dbReference type="EMBL" id="RIH91182.1"/>
    </source>
</evidence>
<keyword evidence="2" id="KW-1133">Transmembrane helix</keyword>
<dbReference type="PROSITE" id="PS50887">
    <property type="entry name" value="GGDEF"/>
    <property type="match status" value="1"/>
</dbReference>
<dbReference type="RefSeq" id="WP_119358350.1">
    <property type="nucleotide sequence ID" value="NZ_BJXM01000011.1"/>
</dbReference>
<dbReference type="Proteomes" id="UP000266178">
    <property type="component" value="Unassembled WGS sequence"/>
</dbReference>